<dbReference type="Proteomes" id="UP000235392">
    <property type="component" value="Unassembled WGS sequence"/>
</dbReference>
<feature type="signal peptide" evidence="1">
    <location>
        <begin position="1"/>
        <end position="23"/>
    </location>
</feature>
<sequence length="103" mass="11533">MLGLRSLISLIILQVFFINSVVSDDIISMVNPADNFLKGLKIERTSTAELSIPPSATGLARVEKLTQDPIENDQLNILTFRDHMPADEKSDRVLIDLRGQDRK</sequence>
<evidence type="ECO:0000313" key="3">
    <source>
        <dbReference type="EMBL" id="PLW35145.1"/>
    </source>
</evidence>
<evidence type="ECO:0000313" key="2">
    <source>
        <dbReference type="EMBL" id="PLW11636.1"/>
    </source>
</evidence>
<accession>A0A2N5UBM6</accession>
<dbReference type="EMBL" id="PGCI01000915">
    <property type="protein sequence ID" value="PLW11636.1"/>
    <property type="molecule type" value="Genomic_DNA"/>
</dbReference>
<organism evidence="3 4">
    <name type="scientific">Puccinia coronata f. sp. avenae</name>
    <dbReference type="NCBI Taxonomy" id="200324"/>
    <lineage>
        <taxon>Eukaryota</taxon>
        <taxon>Fungi</taxon>
        <taxon>Dikarya</taxon>
        <taxon>Basidiomycota</taxon>
        <taxon>Pucciniomycotina</taxon>
        <taxon>Pucciniomycetes</taxon>
        <taxon>Pucciniales</taxon>
        <taxon>Pucciniaceae</taxon>
        <taxon>Puccinia</taxon>
    </lineage>
</organism>
<feature type="chain" id="PRO_5014563552" evidence="1">
    <location>
        <begin position="24"/>
        <end position="103"/>
    </location>
</feature>
<comment type="caution">
    <text evidence="3">The sequence shown here is derived from an EMBL/GenBank/DDBJ whole genome shotgun (WGS) entry which is preliminary data.</text>
</comment>
<reference evidence="3 4" key="1">
    <citation type="submission" date="2017-11" db="EMBL/GenBank/DDBJ databases">
        <title>De novo assembly and phasing of dikaryotic genomes from two isolates of Puccinia coronata f. sp. avenae, the causal agent of oat crown rust.</title>
        <authorList>
            <person name="Miller M.E."/>
            <person name="Zhang Y."/>
            <person name="Omidvar V."/>
            <person name="Sperschneider J."/>
            <person name="Schwessinger B."/>
            <person name="Raley C."/>
            <person name="Palmer J.M."/>
            <person name="Garnica D."/>
            <person name="Upadhyaya N."/>
            <person name="Rathjen J."/>
            <person name="Taylor J.M."/>
            <person name="Park R.F."/>
            <person name="Dodds P.N."/>
            <person name="Hirsch C.D."/>
            <person name="Kianian S.F."/>
            <person name="Figueroa M."/>
        </authorList>
    </citation>
    <scope>NUCLEOTIDE SEQUENCE [LARGE SCALE GENOMIC DNA]</scope>
    <source>
        <strain evidence="3">12SD80</strain>
    </source>
</reference>
<dbReference type="EMBL" id="PGCI01000183">
    <property type="protein sequence ID" value="PLW35145.1"/>
    <property type="molecule type" value="Genomic_DNA"/>
</dbReference>
<evidence type="ECO:0000313" key="4">
    <source>
        <dbReference type="Proteomes" id="UP000235392"/>
    </source>
</evidence>
<evidence type="ECO:0000256" key="1">
    <source>
        <dbReference type="SAM" id="SignalP"/>
    </source>
</evidence>
<gene>
    <name evidence="3" type="ORF">PCASD_11237</name>
    <name evidence="2" type="ORF">PCASD_23060</name>
</gene>
<protein>
    <submittedName>
        <fullName evidence="3">Uncharacterized protein</fullName>
    </submittedName>
</protein>
<proteinExistence type="predicted"/>
<keyword evidence="1" id="KW-0732">Signal</keyword>
<name>A0A2N5UBM6_9BASI</name>
<dbReference type="AlphaFoldDB" id="A0A2N5UBM6"/>